<name>A0AAV9U3J9_9PEZI</name>
<sequence length="610" mass="70902">MSTPGLLKFPFELVREVALYLDRPSLKALRLAFVDKVISTVTAHILFDTIAFRLGVENSDFVAWKKRLSTAQSLMCMERNPRVDPSPDGSEFQSFFWDHTRTLVLDTRYPILVSDKIREIDELSWDGDFITRTGKNDQPGVSFMGMKAVEMYYRFLRRVLQTANHLCTIRWLTSSELPSKLHAMVAKLLCAEVKPRKISLEVTMILKNSSRLRFYSDELSNLTRLSVRFMDHSGMDVMRLRDSDCLASIIGRSKGLDHFMLDLQKCRGMIGWWAPISKALKAVEKLQSFEFYSRITPTPILAPEMVKRLKRLVLNKQGGSFPVPEEIWSELQLESFGTCAYSPLVQRMLTSSGQNLKELEIWGLERGPFIDNLAVDFWTKVVGKHSSTLKRLAVHVDELDFDSDWCWAEEGWNPAFWAIARCRQLEELKLGMLPTERLSDLVETVVEPCPNLRLITFDYIGYQIVRPAQEMYTELCLFMSERPVYKNRELDLVFENRVGPGSISSKDWDQRLCRNFILPDFPDPYAPPKWHDTLFKIWRLSEMDSRTGTKEKLFVFDRLDTVYALDDGADEGWRHYETHRGYFPAAINEFKRNREPETGHFINYRRRATK</sequence>
<reference evidence="1 2" key="1">
    <citation type="submission" date="2019-10" db="EMBL/GenBank/DDBJ databases">
        <authorList>
            <person name="Palmer J.M."/>
        </authorList>
    </citation>
    <scope>NUCLEOTIDE SEQUENCE [LARGE SCALE GENOMIC DNA]</scope>
    <source>
        <strain evidence="1 2">TWF696</strain>
    </source>
</reference>
<evidence type="ECO:0000313" key="2">
    <source>
        <dbReference type="Proteomes" id="UP001375240"/>
    </source>
</evidence>
<accession>A0AAV9U3J9</accession>
<protein>
    <recommendedName>
        <fullName evidence="3">F-box domain-containing protein</fullName>
    </recommendedName>
</protein>
<dbReference type="EMBL" id="JAVHNQ010000012">
    <property type="protein sequence ID" value="KAK6335367.1"/>
    <property type="molecule type" value="Genomic_DNA"/>
</dbReference>
<dbReference type="Proteomes" id="UP001375240">
    <property type="component" value="Unassembled WGS sequence"/>
</dbReference>
<evidence type="ECO:0008006" key="3">
    <source>
        <dbReference type="Google" id="ProtNLM"/>
    </source>
</evidence>
<comment type="caution">
    <text evidence="1">The sequence shown here is derived from an EMBL/GenBank/DDBJ whole genome shotgun (WGS) entry which is preliminary data.</text>
</comment>
<organism evidence="1 2">
    <name type="scientific">Orbilia brochopaga</name>
    <dbReference type="NCBI Taxonomy" id="3140254"/>
    <lineage>
        <taxon>Eukaryota</taxon>
        <taxon>Fungi</taxon>
        <taxon>Dikarya</taxon>
        <taxon>Ascomycota</taxon>
        <taxon>Pezizomycotina</taxon>
        <taxon>Orbiliomycetes</taxon>
        <taxon>Orbiliales</taxon>
        <taxon>Orbiliaceae</taxon>
        <taxon>Orbilia</taxon>
    </lineage>
</organism>
<proteinExistence type="predicted"/>
<evidence type="ECO:0000313" key="1">
    <source>
        <dbReference type="EMBL" id="KAK6335367.1"/>
    </source>
</evidence>
<gene>
    <name evidence="1" type="ORF">TWF696_002146</name>
</gene>
<dbReference type="AlphaFoldDB" id="A0AAV9U3J9"/>
<keyword evidence="2" id="KW-1185">Reference proteome</keyword>